<dbReference type="InterPro" id="IPR024072">
    <property type="entry name" value="DHFR-like_dom_sf"/>
</dbReference>
<keyword evidence="3" id="KW-1185">Reference proteome</keyword>
<protein>
    <submittedName>
        <fullName evidence="2">Dihydrofolate reductase</fullName>
    </submittedName>
</protein>
<accession>A0ABX8D0V1</accession>
<reference evidence="2 3" key="1">
    <citation type="submission" date="2021-04" db="EMBL/GenBank/DDBJ databases">
        <title>Nocardia tengchongensis.</title>
        <authorList>
            <person name="Zhuang k."/>
            <person name="Ran Y."/>
            <person name="Li W."/>
        </authorList>
    </citation>
    <scope>NUCLEOTIDE SEQUENCE [LARGE SCALE GENOMIC DNA]</scope>
    <source>
        <strain evidence="2 3">CFH S0057</strain>
    </source>
</reference>
<dbReference type="PANTHER" id="PTHR38011">
    <property type="entry name" value="DIHYDROFOLATE REDUCTASE FAMILY PROTEIN (AFU_ORTHOLOGUE AFUA_8G06820)"/>
    <property type="match status" value="1"/>
</dbReference>
<organism evidence="2 3">
    <name type="scientific">Nocardia tengchongensis</name>
    <dbReference type="NCBI Taxonomy" id="2055889"/>
    <lineage>
        <taxon>Bacteria</taxon>
        <taxon>Bacillati</taxon>
        <taxon>Actinomycetota</taxon>
        <taxon>Actinomycetes</taxon>
        <taxon>Mycobacteriales</taxon>
        <taxon>Nocardiaceae</taxon>
        <taxon>Nocardia</taxon>
    </lineage>
</organism>
<dbReference type="InterPro" id="IPR002734">
    <property type="entry name" value="RibDG_C"/>
</dbReference>
<dbReference type="Proteomes" id="UP000683310">
    <property type="component" value="Chromosome"/>
</dbReference>
<sequence>MRNLVYYVAVSLDGYIAGPEGQVDFYPVADDMAAWFNERYPEAVPTHIRPHAGLPVDTPNNEWDTLLMGRGTYELALAVGIASPYDHLKQYVFSTTLAPVDNPQVEVVAGDPVELVRRLKKEAGKDIWLCGGANLAGQLADEVDRMIIKSYPVIAGAGLPLFSGGFRPARFTVTQRREFSNGAQVTWLDRVRPE</sequence>
<dbReference type="InterPro" id="IPR050765">
    <property type="entry name" value="Riboflavin_Biosynth_HTPR"/>
</dbReference>
<dbReference type="SUPFAM" id="SSF53597">
    <property type="entry name" value="Dihydrofolate reductase-like"/>
    <property type="match status" value="1"/>
</dbReference>
<dbReference type="EMBL" id="CP074371">
    <property type="protein sequence ID" value="QVI24714.1"/>
    <property type="molecule type" value="Genomic_DNA"/>
</dbReference>
<feature type="domain" description="Bacterial bifunctional deaminase-reductase C-terminal" evidence="1">
    <location>
        <begin position="4"/>
        <end position="184"/>
    </location>
</feature>
<dbReference type="Gene3D" id="3.40.430.10">
    <property type="entry name" value="Dihydrofolate Reductase, subunit A"/>
    <property type="match status" value="1"/>
</dbReference>
<proteinExistence type="predicted"/>
<name>A0ABX8D0V1_9NOCA</name>
<dbReference type="Pfam" id="PF01872">
    <property type="entry name" value="RibD_C"/>
    <property type="match status" value="1"/>
</dbReference>
<evidence type="ECO:0000313" key="3">
    <source>
        <dbReference type="Proteomes" id="UP000683310"/>
    </source>
</evidence>
<evidence type="ECO:0000259" key="1">
    <source>
        <dbReference type="Pfam" id="PF01872"/>
    </source>
</evidence>
<evidence type="ECO:0000313" key="2">
    <source>
        <dbReference type="EMBL" id="QVI24714.1"/>
    </source>
</evidence>
<gene>
    <name evidence="2" type="ORF">KHQ06_07580</name>
</gene>
<dbReference type="PANTHER" id="PTHR38011:SF11">
    <property type="entry name" value="2,5-DIAMINO-6-RIBOSYLAMINO-4(3H)-PYRIMIDINONE 5'-PHOSPHATE REDUCTASE"/>
    <property type="match status" value="1"/>
</dbReference>